<dbReference type="SMART" id="SM00421">
    <property type="entry name" value="HTH_LUXR"/>
    <property type="match status" value="1"/>
</dbReference>
<dbReference type="PRINTS" id="PR00038">
    <property type="entry name" value="HTHLUXR"/>
</dbReference>
<evidence type="ECO:0000256" key="2">
    <source>
        <dbReference type="ARBA" id="ARBA00023125"/>
    </source>
</evidence>
<gene>
    <name evidence="4" type="ORF">JP09_008735</name>
</gene>
<reference evidence="4 5" key="1">
    <citation type="journal article" date="2017" name="ISME J.">
        <title>Grape pomace compost harbors organohalide-respiring Dehalogenimonas species with novel reductive dehalogenase genes.</title>
        <authorList>
            <person name="Yang Y."/>
            <person name="Higgins S.A."/>
            <person name="Yan J."/>
            <person name="Simsir B."/>
            <person name="Chourey K."/>
            <person name="Iyer R."/>
            <person name="Hettich R.L."/>
            <person name="Baldwin B."/>
            <person name="Ogles D.M."/>
            <person name="Loffler F.E."/>
        </authorList>
    </citation>
    <scope>NUCLEOTIDE SEQUENCE [LARGE SCALE GENOMIC DNA]</scope>
    <source>
        <strain evidence="4 5">GP</strain>
    </source>
</reference>
<keyword evidence="3" id="KW-0804">Transcription</keyword>
<keyword evidence="2 4" id="KW-0238">DNA-binding</keyword>
<evidence type="ECO:0000256" key="3">
    <source>
        <dbReference type="ARBA" id="ARBA00023163"/>
    </source>
</evidence>
<keyword evidence="1" id="KW-0805">Transcription regulation</keyword>
<evidence type="ECO:0000256" key="1">
    <source>
        <dbReference type="ARBA" id="ARBA00023015"/>
    </source>
</evidence>
<accession>A0A2P5P6B7</accession>
<dbReference type="InterPro" id="IPR016032">
    <property type="entry name" value="Sig_transdc_resp-reg_C-effctor"/>
</dbReference>
<dbReference type="GO" id="GO:0006355">
    <property type="term" value="P:regulation of DNA-templated transcription"/>
    <property type="evidence" value="ECO:0007669"/>
    <property type="project" value="InterPro"/>
</dbReference>
<evidence type="ECO:0000313" key="4">
    <source>
        <dbReference type="EMBL" id="PPD57834.1"/>
    </source>
</evidence>
<name>A0A2P5P6B7_9CHLR</name>
<dbReference type="EMBL" id="JQAN02000011">
    <property type="protein sequence ID" value="PPD57834.1"/>
    <property type="molecule type" value="Genomic_DNA"/>
</dbReference>
<dbReference type="InterPro" id="IPR036388">
    <property type="entry name" value="WH-like_DNA-bd_sf"/>
</dbReference>
<dbReference type="AlphaFoldDB" id="A0A2P5P6B7"/>
<dbReference type="SUPFAM" id="SSF46894">
    <property type="entry name" value="C-terminal effector domain of the bipartite response regulators"/>
    <property type="match status" value="1"/>
</dbReference>
<dbReference type="OrthoDB" id="1806906at2"/>
<sequence length="131" mass="14786">MGWHCVEIKTPDGKLLIIPNNRLTKQIVTKYKENAVAVKPQYGALDNQRLSPSVIQNKKTSQELISVLSRREMEIAKLVSQGATNKELAKTLFITENTVKMHIRNILHKLEIKNRQQLAVLAAFQSLPKSG</sequence>
<dbReference type="PANTHER" id="PTHR44688:SF16">
    <property type="entry name" value="DNA-BINDING TRANSCRIPTIONAL ACTIVATOR DEVR_DOSR"/>
    <property type="match status" value="1"/>
</dbReference>
<dbReference type="CDD" id="cd06170">
    <property type="entry name" value="LuxR_C_like"/>
    <property type="match status" value="1"/>
</dbReference>
<dbReference type="InterPro" id="IPR000792">
    <property type="entry name" value="Tscrpt_reg_LuxR_C"/>
</dbReference>
<dbReference type="PROSITE" id="PS50043">
    <property type="entry name" value="HTH_LUXR_2"/>
    <property type="match status" value="1"/>
</dbReference>
<comment type="caution">
    <text evidence="4">The sequence shown here is derived from an EMBL/GenBank/DDBJ whole genome shotgun (WGS) entry which is preliminary data.</text>
</comment>
<dbReference type="Pfam" id="PF00196">
    <property type="entry name" value="GerE"/>
    <property type="match status" value="1"/>
</dbReference>
<proteinExistence type="predicted"/>
<dbReference type="Gene3D" id="1.10.10.10">
    <property type="entry name" value="Winged helix-like DNA-binding domain superfamily/Winged helix DNA-binding domain"/>
    <property type="match status" value="1"/>
</dbReference>
<dbReference type="Proteomes" id="UP000235653">
    <property type="component" value="Unassembled WGS sequence"/>
</dbReference>
<organism evidence="4 5">
    <name type="scientific">Dehalogenimonas etheniformans</name>
    <dbReference type="NCBI Taxonomy" id="1536648"/>
    <lineage>
        <taxon>Bacteria</taxon>
        <taxon>Bacillati</taxon>
        <taxon>Chloroflexota</taxon>
        <taxon>Dehalococcoidia</taxon>
        <taxon>Dehalococcoidales</taxon>
        <taxon>Dehalococcoidaceae</taxon>
        <taxon>Dehalogenimonas</taxon>
    </lineage>
</organism>
<dbReference type="PANTHER" id="PTHR44688">
    <property type="entry name" value="DNA-BINDING TRANSCRIPTIONAL ACTIVATOR DEVR_DOSR"/>
    <property type="match status" value="1"/>
</dbReference>
<keyword evidence="5" id="KW-1185">Reference proteome</keyword>
<dbReference type="GO" id="GO:0003677">
    <property type="term" value="F:DNA binding"/>
    <property type="evidence" value="ECO:0007669"/>
    <property type="project" value="UniProtKB-KW"/>
</dbReference>
<protein>
    <submittedName>
        <fullName evidence="4">DNA-binding response regulator</fullName>
    </submittedName>
</protein>
<evidence type="ECO:0000313" key="5">
    <source>
        <dbReference type="Proteomes" id="UP000235653"/>
    </source>
</evidence>